<reference evidence="4 5" key="1">
    <citation type="submission" date="2020-03" db="EMBL/GenBank/DDBJ databases">
        <title>Sphingomonas sp. nov., isolated from fish.</title>
        <authorList>
            <person name="Hyun D.-W."/>
            <person name="Bae J.-W."/>
        </authorList>
    </citation>
    <scope>NUCLEOTIDE SEQUENCE [LARGE SCALE GENOMIC DNA]</scope>
    <source>
        <strain evidence="4 5">HDW15C</strain>
    </source>
</reference>
<keyword evidence="2" id="KW-0732">Signal</keyword>
<dbReference type="InterPro" id="IPR001466">
    <property type="entry name" value="Beta-lactam-related"/>
</dbReference>
<keyword evidence="5" id="KW-1185">Reference proteome</keyword>
<protein>
    <submittedName>
        <fullName evidence="4">Beta-lactamase family protein</fullName>
    </submittedName>
</protein>
<dbReference type="RefSeq" id="WP_166092674.1">
    <property type="nucleotide sequence ID" value="NZ_CP049871.1"/>
</dbReference>
<feature type="signal peptide" evidence="2">
    <location>
        <begin position="1"/>
        <end position="22"/>
    </location>
</feature>
<accession>A0A6G7ZLH4</accession>
<evidence type="ECO:0000259" key="3">
    <source>
        <dbReference type="Pfam" id="PF00144"/>
    </source>
</evidence>
<comment type="similarity">
    <text evidence="1">Belongs to the beta-lactamase family.</text>
</comment>
<dbReference type="PANTHER" id="PTHR22935:SF95">
    <property type="entry name" value="BETA-LACTAMASE-LIKE 1-RELATED"/>
    <property type="match status" value="1"/>
</dbReference>
<evidence type="ECO:0000313" key="4">
    <source>
        <dbReference type="EMBL" id="QIL01775.1"/>
    </source>
</evidence>
<feature type="chain" id="PRO_5026257468" evidence="2">
    <location>
        <begin position="23"/>
        <end position="370"/>
    </location>
</feature>
<dbReference type="InterPro" id="IPR051478">
    <property type="entry name" value="Beta-lactamase-like_AB/R"/>
</dbReference>
<feature type="domain" description="Beta-lactamase-related" evidence="3">
    <location>
        <begin position="45"/>
        <end position="356"/>
    </location>
</feature>
<dbReference type="EMBL" id="CP049871">
    <property type="protein sequence ID" value="QIL01775.1"/>
    <property type="molecule type" value="Genomic_DNA"/>
</dbReference>
<dbReference type="AlphaFoldDB" id="A0A6G7ZLH4"/>
<dbReference type="PANTHER" id="PTHR22935">
    <property type="entry name" value="PENICILLIN-BINDING PROTEIN"/>
    <property type="match status" value="1"/>
</dbReference>
<dbReference type="KEGG" id="ssin:G7078_02555"/>
<dbReference type="SUPFAM" id="SSF56601">
    <property type="entry name" value="beta-lactamase/transpeptidase-like"/>
    <property type="match status" value="1"/>
</dbReference>
<gene>
    <name evidence="4" type="ORF">G7078_02555</name>
</gene>
<organism evidence="4 5">
    <name type="scientific">Sphingomonas sinipercae</name>
    <dbReference type="NCBI Taxonomy" id="2714944"/>
    <lineage>
        <taxon>Bacteria</taxon>
        <taxon>Pseudomonadati</taxon>
        <taxon>Pseudomonadota</taxon>
        <taxon>Alphaproteobacteria</taxon>
        <taxon>Sphingomonadales</taxon>
        <taxon>Sphingomonadaceae</taxon>
        <taxon>Sphingomonas</taxon>
    </lineage>
</organism>
<proteinExistence type="inferred from homology"/>
<dbReference type="InterPro" id="IPR012338">
    <property type="entry name" value="Beta-lactam/transpept-like"/>
</dbReference>
<evidence type="ECO:0000256" key="1">
    <source>
        <dbReference type="ARBA" id="ARBA00038473"/>
    </source>
</evidence>
<evidence type="ECO:0000313" key="5">
    <source>
        <dbReference type="Proteomes" id="UP000502502"/>
    </source>
</evidence>
<dbReference type="Gene3D" id="3.40.710.10">
    <property type="entry name" value="DD-peptidase/beta-lactamase superfamily"/>
    <property type="match status" value="1"/>
</dbReference>
<sequence>MRKTLWLTVSLAVAFPSAIATAQDNQTAAAAAVSVAASPSDDAIRSMIARYVDKGEAKGIVVGILEPDGRRRYVSYGSGGGGAAPLGPDSVFEIGSLNKTFTASVLADMVRRGEVGLDDPISKYLPASVRVPSRNGKAITLRHLATHMSGLPRLPEGYVPPRADNPYADYKETQLYAFLNRYQLVRDPGEKMEYSNLGAGLLGHVLARAAKAKDFKTLVQTRILNPLKMTSTRFGPTPRLVAGHDKEGREVTHWDVAVLSGAGGLNASARDMLAFIDANVGPAETRIEKSLRIAHQPNVIDASTGRKAGLAWSIRERDGRTLLTHSGGTAGFRSFMVIEPKRNTGVVVLTNSGGFDGVDNIAAKIMFPPR</sequence>
<evidence type="ECO:0000256" key="2">
    <source>
        <dbReference type="SAM" id="SignalP"/>
    </source>
</evidence>
<name>A0A6G7ZLH4_9SPHN</name>
<dbReference type="Pfam" id="PF00144">
    <property type="entry name" value="Beta-lactamase"/>
    <property type="match status" value="1"/>
</dbReference>
<dbReference type="Proteomes" id="UP000502502">
    <property type="component" value="Chromosome"/>
</dbReference>